<evidence type="ECO:0000313" key="5">
    <source>
        <dbReference type="EMBL" id="CAF4117212.1"/>
    </source>
</evidence>
<dbReference type="InterPro" id="IPR052579">
    <property type="entry name" value="Zinc_finger_SWIM"/>
</dbReference>
<dbReference type="InterPro" id="IPR048324">
    <property type="entry name" value="ZSWIM1-3_RNaseH-like"/>
</dbReference>
<evidence type="ECO:0000313" key="7">
    <source>
        <dbReference type="Proteomes" id="UP000663829"/>
    </source>
</evidence>
<evidence type="ECO:0000259" key="1">
    <source>
        <dbReference type="Pfam" id="PF21056"/>
    </source>
</evidence>
<protein>
    <recommendedName>
        <fullName evidence="8">MULE transposase domain-containing protein</fullName>
    </recommendedName>
</protein>
<dbReference type="EMBL" id="CAJNOK010020018">
    <property type="protein sequence ID" value="CAF1309477.1"/>
    <property type="molecule type" value="Genomic_DNA"/>
</dbReference>
<evidence type="ECO:0000313" key="4">
    <source>
        <dbReference type="EMBL" id="CAF1473903.1"/>
    </source>
</evidence>
<dbReference type="Pfam" id="PF21056">
    <property type="entry name" value="ZSWIM1-3_RNaseH-like"/>
    <property type="match status" value="1"/>
</dbReference>
<proteinExistence type="predicted"/>
<dbReference type="EMBL" id="CAJOBA010041608">
    <property type="protein sequence ID" value="CAF4117212.1"/>
    <property type="molecule type" value="Genomic_DNA"/>
</dbReference>
<dbReference type="PANTHER" id="PTHR31569:SF4">
    <property type="entry name" value="SWIM-TYPE DOMAIN-CONTAINING PROTEIN"/>
    <property type="match status" value="1"/>
</dbReference>
<evidence type="ECO:0000313" key="3">
    <source>
        <dbReference type="EMBL" id="CAF1309477.1"/>
    </source>
</evidence>
<accession>A0A815RAD4</accession>
<keyword evidence="7" id="KW-1185">Reference proteome</keyword>
<evidence type="ECO:0008006" key="8">
    <source>
        <dbReference type="Google" id="ProtNLM"/>
    </source>
</evidence>
<reference evidence="4" key="1">
    <citation type="submission" date="2021-02" db="EMBL/GenBank/DDBJ databases">
        <authorList>
            <person name="Nowell W R."/>
        </authorList>
    </citation>
    <scope>NUCLEOTIDE SEQUENCE</scope>
</reference>
<sequence>NIENYQLYVCLAQNANLKGVPVAYCLMTSENKDNLEFFYLAMSKNNNLTQTQVAIVDKDLTNVDILQQYFDKARVLLCMFHVLKYLKTRINMLKIPLDNRMNIMKNVRKLLYDNDQMSAIYLEEIKNNSEETDFYEYFEGNWFSCCEMWQIKHRKSLFNFGTDTNNHIERFNRTLNDHISPKMHISECVAKLILIVDDAKADEMNININLKQKVYNYDDSALLKRFHSQITSKAIELLRKQNEELKHEHYFIEEIEESR</sequence>
<comment type="caution">
    <text evidence="4">The sequence shown here is derived from an EMBL/GenBank/DDBJ whole genome shotgun (WGS) entry which is preliminary data.</text>
</comment>
<dbReference type="InterPro" id="IPR048326">
    <property type="entry name" value="ZSWIM1-3_helical"/>
</dbReference>
<name>A0A815RAD4_9BILA</name>
<dbReference type="OrthoDB" id="10058032at2759"/>
<dbReference type="Proteomes" id="UP000681722">
    <property type="component" value="Unassembled WGS sequence"/>
</dbReference>
<dbReference type="PANTHER" id="PTHR31569">
    <property type="entry name" value="SWIM-TYPE DOMAIN-CONTAINING PROTEIN"/>
    <property type="match status" value="1"/>
</dbReference>
<dbReference type="Pfam" id="PF21600">
    <property type="entry name" value="ZSWIM1-3_helical"/>
    <property type="match status" value="1"/>
</dbReference>
<feature type="domain" description="ZSWIM1/3 helical" evidence="2">
    <location>
        <begin position="84"/>
        <end position="204"/>
    </location>
</feature>
<dbReference type="EMBL" id="CAJNOQ010020698">
    <property type="protein sequence ID" value="CAF1473903.1"/>
    <property type="molecule type" value="Genomic_DNA"/>
</dbReference>
<dbReference type="Proteomes" id="UP000663829">
    <property type="component" value="Unassembled WGS sequence"/>
</dbReference>
<feature type="domain" description="ZSWIM1/3 RNaseH-like" evidence="1">
    <location>
        <begin position="1"/>
        <end position="76"/>
    </location>
</feature>
<organism evidence="4 7">
    <name type="scientific">Didymodactylos carnosus</name>
    <dbReference type="NCBI Taxonomy" id="1234261"/>
    <lineage>
        <taxon>Eukaryota</taxon>
        <taxon>Metazoa</taxon>
        <taxon>Spiralia</taxon>
        <taxon>Gnathifera</taxon>
        <taxon>Rotifera</taxon>
        <taxon>Eurotatoria</taxon>
        <taxon>Bdelloidea</taxon>
        <taxon>Philodinida</taxon>
        <taxon>Philodinidae</taxon>
        <taxon>Didymodactylos</taxon>
    </lineage>
</organism>
<feature type="non-terminal residue" evidence="4">
    <location>
        <position position="1"/>
    </location>
</feature>
<dbReference type="EMBL" id="CAJOBC010086165">
    <property type="protein sequence ID" value="CAF4340661.1"/>
    <property type="molecule type" value="Genomic_DNA"/>
</dbReference>
<dbReference type="Proteomes" id="UP000677228">
    <property type="component" value="Unassembled WGS sequence"/>
</dbReference>
<evidence type="ECO:0000259" key="2">
    <source>
        <dbReference type="Pfam" id="PF21600"/>
    </source>
</evidence>
<evidence type="ECO:0000313" key="6">
    <source>
        <dbReference type="EMBL" id="CAF4340661.1"/>
    </source>
</evidence>
<gene>
    <name evidence="4" type="ORF">GPM918_LOCUS35564</name>
    <name evidence="3" type="ORF">OVA965_LOCUS28914</name>
    <name evidence="6" type="ORF">SRO942_LOCUS36281</name>
    <name evidence="5" type="ORF">TMI583_LOCUS29679</name>
</gene>
<dbReference type="AlphaFoldDB" id="A0A815RAD4"/>
<dbReference type="Proteomes" id="UP000682733">
    <property type="component" value="Unassembled WGS sequence"/>
</dbReference>